<dbReference type="InterPro" id="IPR001387">
    <property type="entry name" value="Cro/C1-type_HTH"/>
</dbReference>
<protein>
    <recommendedName>
        <fullName evidence="1">HTH cro/C1-type domain-containing protein</fullName>
    </recommendedName>
</protein>
<proteinExistence type="predicted"/>
<comment type="caution">
    <text evidence="2">The sequence shown here is derived from an EMBL/GenBank/DDBJ whole genome shotgun (WGS) entry which is preliminary data.</text>
</comment>
<dbReference type="SUPFAM" id="SSF47413">
    <property type="entry name" value="lambda repressor-like DNA-binding domains"/>
    <property type="match status" value="1"/>
</dbReference>
<dbReference type="Proteomes" id="UP000238650">
    <property type="component" value="Unassembled WGS sequence"/>
</dbReference>
<dbReference type="GO" id="GO:0003677">
    <property type="term" value="F:DNA binding"/>
    <property type="evidence" value="ECO:0007669"/>
    <property type="project" value="InterPro"/>
</dbReference>
<dbReference type="CDD" id="cd00093">
    <property type="entry name" value="HTH_XRE"/>
    <property type="match status" value="1"/>
</dbReference>
<dbReference type="Gene3D" id="1.10.260.40">
    <property type="entry name" value="lambda repressor-like DNA-binding domains"/>
    <property type="match status" value="1"/>
</dbReference>
<feature type="domain" description="HTH cro/C1-type" evidence="1">
    <location>
        <begin position="47"/>
        <end position="91"/>
    </location>
</feature>
<dbReference type="Pfam" id="PF01381">
    <property type="entry name" value="HTH_3"/>
    <property type="match status" value="1"/>
</dbReference>
<sequence>MQVRSSVLHMKNATIQKRPRQRLSGIDPRRKRVADEVRACIARSGNSRAAVEDAIGISQSALSRKLRAESAFTVDELLGLAAFLDVEASEFFPKERAR</sequence>
<accession>A0A2S9QN09</accession>
<dbReference type="AlphaFoldDB" id="A0A2S9QN09"/>
<name>A0A2S9QN09_9MICO</name>
<evidence type="ECO:0000313" key="3">
    <source>
        <dbReference type="Proteomes" id="UP000238650"/>
    </source>
</evidence>
<evidence type="ECO:0000259" key="1">
    <source>
        <dbReference type="PROSITE" id="PS50943"/>
    </source>
</evidence>
<dbReference type="EMBL" id="MWZD01000017">
    <property type="protein sequence ID" value="PRI10955.1"/>
    <property type="molecule type" value="Genomic_DNA"/>
</dbReference>
<dbReference type="OrthoDB" id="5074092at2"/>
<organism evidence="2 3">
    <name type="scientific">Leucobacter massiliensis</name>
    <dbReference type="NCBI Taxonomy" id="1686285"/>
    <lineage>
        <taxon>Bacteria</taxon>
        <taxon>Bacillati</taxon>
        <taxon>Actinomycetota</taxon>
        <taxon>Actinomycetes</taxon>
        <taxon>Micrococcales</taxon>
        <taxon>Microbacteriaceae</taxon>
        <taxon>Leucobacter</taxon>
    </lineage>
</organism>
<dbReference type="InterPro" id="IPR010982">
    <property type="entry name" value="Lambda_DNA-bd_dom_sf"/>
</dbReference>
<gene>
    <name evidence="2" type="ORF">B4915_08710</name>
</gene>
<dbReference type="PROSITE" id="PS50943">
    <property type="entry name" value="HTH_CROC1"/>
    <property type="match status" value="1"/>
</dbReference>
<evidence type="ECO:0000313" key="2">
    <source>
        <dbReference type="EMBL" id="PRI10955.1"/>
    </source>
</evidence>
<keyword evidence="3" id="KW-1185">Reference proteome</keyword>
<reference evidence="2 3" key="1">
    <citation type="journal article" date="2017" name="New Microbes New Infect">
        <title>Genome sequence of 'Leucobacter massiliensis' sp. nov. isolated from human pharynx after travel to the 2014 Hajj.</title>
        <authorList>
            <person name="Leangapichart T."/>
            <person name="Gautret P."/>
            <person name="Nguyen T.T."/>
            <person name="Armstrong N."/>
            <person name="Rolain J.M."/>
        </authorList>
    </citation>
    <scope>NUCLEOTIDE SEQUENCE [LARGE SCALE GENOMIC DNA]</scope>
    <source>
        <strain evidence="2 3">122RC15</strain>
    </source>
</reference>
<dbReference type="SMART" id="SM00530">
    <property type="entry name" value="HTH_XRE"/>
    <property type="match status" value="1"/>
</dbReference>